<dbReference type="RefSeq" id="WP_014353924.1">
    <property type="nucleotide sequence ID" value="NC_016893.1"/>
</dbReference>
<feature type="transmembrane region" description="Helical" evidence="7">
    <location>
        <begin position="106"/>
        <end position="131"/>
    </location>
</feature>
<dbReference type="KEGG" id="wgl:WIGMOR_0127"/>
<feature type="transmembrane region" description="Helical" evidence="7">
    <location>
        <begin position="137"/>
        <end position="157"/>
    </location>
</feature>
<dbReference type="Proteomes" id="UP000009061">
    <property type="component" value="Chromosome"/>
</dbReference>
<keyword evidence="2 7" id="KW-0813">Transport</keyword>
<proteinExistence type="inferred from homology"/>
<dbReference type="NCBIfam" id="NF001923">
    <property type="entry name" value="PRK00701.1"/>
    <property type="match status" value="1"/>
</dbReference>
<reference evidence="8 9" key="1">
    <citation type="journal article" date="2012" name="MBio">
        <title>Insight into the transmission biology and species-specific functional capabilities of tsetse (Diptera: glossinidae) obligate symbiont wigglesworthia.</title>
        <authorList>
            <person name="Rio R.V."/>
            <person name="Symula R.E."/>
            <person name="Wang J."/>
            <person name="Lohs C."/>
            <person name="Wu Y.N."/>
            <person name="Snyder A.K."/>
            <person name="Bjornson R.D."/>
            <person name="Oshima K."/>
            <person name="Biehl B.S."/>
            <person name="Perna N.T."/>
            <person name="Hattori M."/>
            <person name="Aksoy S."/>
        </authorList>
    </citation>
    <scope>NUCLEOTIDE SEQUENCE [LARGE SCALE GENOMIC DNA]</scope>
    <source>
        <strain evidence="8">WGM</strain>
    </source>
</reference>
<feature type="transmembrane region" description="Helical" evidence="7">
    <location>
        <begin position="58"/>
        <end position="77"/>
    </location>
</feature>
<organism evidence="8 9">
    <name type="scientific">Wigglesworthia glossinidia endosymbiont of Glossina morsitans morsitans</name>
    <name type="common">Yale colony</name>
    <dbReference type="NCBI Taxonomy" id="1142511"/>
    <lineage>
        <taxon>Bacteria</taxon>
        <taxon>Pseudomonadati</taxon>
        <taxon>Pseudomonadota</taxon>
        <taxon>Gammaproteobacteria</taxon>
        <taxon>Enterobacterales</taxon>
        <taxon>Erwiniaceae</taxon>
        <taxon>Wigglesworthia</taxon>
    </lineage>
</organism>
<feature type="transmembrane region" description="Helical" evidence="7">
    <location>
        <begin position="29"/>
        <end position="46"/>
    </location>
</feature>
<dbReference type="OrthoDB" id="9787548at2"/>
<evidence type="ECO:0000256" key="7">
    <source>
        <dbReference type="HAMAP-Rule" id="MF_00221"/>
    </source>
</evidence>
<dbReference type="Pfam" id="PF01566">
    <property type="entry name" value="Nramp"/>
    <property type="match status" value="1"/>
</dbReference>
<keyword evidence="7" id="KW-0406">Ion transport</keyword>
<feature type="transmembrane region" description="Helical" evidence="7">
    <location>
        <begin position="420"/>
        <end position="443"/>
    </location>
</feature>
<comment type="function">
    <text evidence="7">H(+)-stimulated, divalent metal cation uptake system.</text>
</comment>
<dbReference type="GO" id="GO:0005886">
    <property type="term" value="C:plasma membrane"/>
    <property type="evidence" value="ECO:0007669"/>
    <property type="project" value="UniProtKB-SubCell"/>
</dbReference>
<dbReference type="HAMAP" id="MF_00221">
    <property type="entry name" value="NRAMP"/>
    <property type="match status" value="1"/>
</dbReference>
<comment type="similarity">
    <text evidence="7">Belongs to the NRAMP family.</text>
</comment>
<accession>H6Q4C5</accession>
<dbReference type="NCBIfam" id="TIGR01197">
    <property type="entry name" value="nramp"/>
    <property type="match status" value="1"/>
</dbReference>
<evidence type="ECO:0000313" key="8">
    <source>
        <dbReference type="EMBL" id="AFA40985.1"/>
    </source>
</evidence>
<dbReference type="PANTHER" id="PTHR11706">
    <property type="entry name" value="SOLUTE CARRIER PROTEIN FAMILY 11 MEMBER"/>
    <property type="match status" value="1"/>
</dbReference>
<sequence>MEQSNQKSLEEINNTVPIPEKKSSSLKKLIAFSGPGALVAVGYMDPGNWITSIQGGALYGYLLLSVILLSSLIAMLLQTMCAKLGIVTGTDLAQATKNLVGNKISFFLWIIAELAIISTEIAEVIGSAIALNLLFKIPLIIGVIITIIDVFLLLILVKYGIRKIEALVFVLIATIFFIFMYEVALANPSIKSILLSFIPKKEILIAHVDKKESAFFIALGIVGATVMPHNLYLHSSIVQSRKYDRINEDSIKEAIKYAKIDSNIQLSFSFIINCLLLILGSALFFGKNPDDIGRFTQLYDALKNRDMVGIIASSTLATLFALALLFSGQNATITGTLTGQIVMEGFINLKLSIWKRRMLTRALAIMPVISCIYYWGNREDVVEKLLVYTQIFLSLSLPISMIPLLYLTSSKKTMGKFSNCFLASMLGWISTVVLLILNSQLILETLQSVFN</sequence>
<dbReference type="GO" id="GO:0034755">
    <property type="term" value="P:iron ion transmembrane transport"/>
    <property type="evidence" value="ECO:0007669"/>
    <property type="project" value="TreeGrafter"/>
</dbReference>
<evidence type="ECO:0000256" key="2">
    <source>
        <dbReference type="ARBA" id="ARBA00022448"/>
    </source>
</evidence>
<evidence type="ECO:0000256" key="4">
    <source>
        <dbReference type="ARBA" id="ARBA00022847"/>
    </source>
</evidence>
<dbReference type="GO" id="GO:0015086">
    <property type="term" value="F:cadmium ion transmembrane transporter activity"/>
    <property type="evidence" value="ECO:0007669"/>
    <property type="project" value="TreeGrafter"/>
</dbReference>
<dbReference type="STRING" id="1142511.WIGMOR_0127"/>
<feature type="transmembrane region" description="Helical" evidence="7">
    <location>
        <begin position="214"/>
        <end position="233"/>
    </location>
</feature>
<name>H6Q4C5_WIGGL</name>
<keyword evidence="3 7" id="KW-0812">Transmembrane</keyword>
<keyword evidence="7" id="KW-1003">Cell membrane</keyword>
<keyword evidence="4 7" id="KW-0769">Symport</keyword>
<keyword evidence="5 7" id="KW-1133">Transmembrane helix</keyword>
<feature type="transmembrane region" description="Helical" evidence="7">
    <location>
        <begin position="266"/>
        <end position="287"/>
    </location>
</feature>
<keyword evidence="6 7" id="KW-0472">Membrane</keyword>
<dbReference type="HOGENOM" id="CLU_020088_2_0_6"/>
<dbReference type="PRINTS" id="PR00447">
    <property type="entry name" value="NATRESASSCMP"/>
</dbReference>
<gene>
    <name evidence="7 8" type="primary">mntH</name>
    <name evidence="8" type="ORF">WIGMOR_0127</name>
</gene>
<dbReference type="PANTHER" id="PTHR11706:SF33">
    <property type="entry name" value="NATURAL RESISTANCE-ASSOCIATED MACROPHAGE PROTEIN 2"/>
    <property type="match status" value="1"/>
</dbReference>
<protein>
    <recommendedName>
        <fullName evidence="7">Divalent metal cation transporter MntH</fullName>
    </recommendedName>
</protein>
<dbReference type="GO" id="GO:0015293">
    <property type="term" value="F:symporter activity"/>
    <property type="evidence" value="ECO:0007669"/>
    <property type="project" value="UniProtKB-UniRule"/>
</dbReference>
<evidence type="ECO:0000256" key="1">
    <source>
        <dbReference type="ARBA" id="ARBA00004141"/>
    </source>
</evidence>
<feature type="transmembrane region" description="Helical" evidence="7">
    <location>
        <begin position="387"/>
        <end position="408"/>
    </location>
</feature>
<evidence type="ECO:0000256" key="3">
    <source>
        <dbReference type="ARBA" id="ARBA00022692"/>
    </source>
</evidence>
<feature type="transmembrane region" description="Helical" evidence="7">
    <location>
        <begin position="307"/>
        <end position="326"/>
    </location>
</feature>
<keyword evidence="9" id="KW-1185">Reference proteome</keyword>
<comment type="subcellular location">
    <subcellularLocation>
        <location evidence="7">Cell membrane</location>
        <topology evidence="7">Multi-pass membrane protein</topology>
    </subcellularLocation>
    <subcellularLocation>
        <location evidence="1">Membrane</location>
        <topology evidence="1">Multi-pass membrane protein</topology>
    </subcellularLocation>
</comment>
<feature type="transmembrane region" description="Helical" evidence="7">
    <location>
        <begin position="358"/>
        <end position="375"/>
    </location>
</feature>
<dbReference type="InterPro" id="IPR001046">
    <property type="entry name" value="NRAMP_fam"/>
</dbReference>
<dbReference type="GO" id="GO:0046872">
    <property type="term" value="F:metal ion binding"/>
    <property type="evidence" value="ECO:0007669"/>
    <property type="project" value="UniProtKB-UniRule"/>
</dbReference>
<dbReference type="EMBL" id="CP003315">
    <property type="protein sequence ID" value="AFA40985.1"/>
    <property type="molecule type" value="Genomic_DNA"/>
</dbReference>
<evidence type="ECO:0000313" key="9">
    <source>
        <dbReference type="Proteomes" id="UP000009061"/>
    </source>
</evidence>
<feature type="transmembrane region" description="Helical" evidence="7">
    <location>
        <begin position="164"/>
        <end position="181"/>
    </location>
</feature>
<evidence type="ECO:0000256" key="6">
    <source>
        <dbReference type="ARBA" id="ARBA00023136"/>
    </source>
</evidence>
<dbReference type="NCBIfam" id="NF037982">
    <property type="entry name" value="Nramp_1"/>
    <property type="match status" value="1"/>
</dbReference>
<dbReference type="GO" id="GO:0005384">
    <property type="term" value="F:manganese ion transmembrane transporter activity"/>
    <property type="evidence" value="ECO:0007669"/>
    <property type="project" value="TreeGrafter"/>
</dbReference>
<evidence type="ECO:0000256" key="5">
    <source>
        <dbReference type="ARBA" id="ARBA00022989"/>
    </source>
</evidence>
<dbReference type="AlphaFoldDB" id="H6Q4C5"/>
<dbReference type="eggNOG" id="COG1914">
    <property type="taxonomic scope" value="Bacteria"/>
</dbReference>